<organism evidence="2 3">
    <name type="scientific">Babesia duncani</name>
    <dbReference type="NCBI Taxonomy" id="323732"/>
    <lineage>
        <taxon>Eukaryota</taxon>
        <taxon>Sar</taxon>
        <taxon>Alveolata</taxon>
        <taxon>Apicomplexa</taxon>
        <taxon>Aconoidasida</taxon>
        <taxon>Piroplasmida</taxon>
        <taxon>Babesiidae</taxon>
        <taxon>Babesia</taxon>
    </lineage>
</organism>
<keyword evidence="3" id="KW-1185">Reference proteome</keyword>
<dbReference type="RefSeq" id="XP_067805051.1">
    <property type="nucleotide sequence ID" value="XM_067946260.1"/>
</dbReference>
<dbReference type="InterPro" id="IPR056453">
    <property type="entry name" value="HTH_DNAJC9"/>
</dbReference>
<sequence>MKYDDCCRAEVRKCARHFLKNPKMAKSKRLYELLGIDENATTRDIVKAYRITALKTHPDKLGQLSEEDRQVAKESFIQLQHAYDILRDEEKRRNYDLYGWEGEEDAMFSAAYEFYKERIKEEDIVDFSKTYKESKMEQDDLLEFYAKHDGNLSDILLYIPLSDAKDLKRFVNFFNEKITNKELESTKAFEDSSQSDKLKTIEKKYKKMMKKESKASNDDLVAQIMANKNRRENAFSSLIENLESKYKRNRVSLSLSVGAE</sequence>
<dbReference type="PROSITE" id="PS00636">
    <property type="entry name" value="DNAJ_1"/>
    <property type="match status" value="1"/>
</dbReference>
<comment type="caution">
    <text evidence="2">The sequence shown here is derived from an EMBL/GenBank/DDBJ whole genome shotgun (WGS) entry which is preliminary data.</text>
</comment>
<dbReference type="PRINTS" id="PR00625">
    <property type="entry name" value="JDOMAIN"/>
</dbReference>
<dbReference type="KEGG" id="bdw:94335516"/>
<evidence type="ECO:0000259" key="1">
    <source>
        <dbReference type="PROSITE" id="PS50076"/>
    </source>
</evidence>
<feature type="domain" description="J" evidence="1">
    <location>
        <begin position="29"/>
        <end position="99"/>
    </location>
</feature>
<dbReference type="EMBL" id="JALLKP010000001">
    <property type="protein sequence ID" value="KAK2198209.1"/>
    <property type="molecule type" value="Genomic_DNA"/>
</dbReference>
<dbReference type="Gene3D" id="1.10.287.110">
    <property type="entry name" value="DnaJ domain"/>
    <property type="match status" value="1"/>
</dbReference>
<gene>
    <name evidence="2" type="ORF">BdWA1_001218</name>
</gene>
<dbReference type="AlphaFoldDB" id="A0AAD9PNM8"/>
<dbReference type="CDD" id="cd06257">
    <property type="entry name" value="DnaJ"/>
    <property type="match status" value="1"/>
</dbReference>
<evidence type="ECO:0000313" key="2">
    <source>
        <dbReference type="EMBL" id="KAK2198209.1"/>
    </source>
</evidence>
<name>A0AAD9PNM8_9APIC</name>
<dbReference type="GeneID" id="94335516"/>
<reference evidence="2" key="1">
    <citation type="journal article" date="2023" name="Nat. Microbiol.">
        <title>Babesia duncani multi-omics identifies virulence factors and drug targets.</title>
        <authorList>
            <person name="Singh P."/>
            <person name="Lonardi S."/>
            <person name="Liang Q."/>
            <person name="Vydyam P."/>
            <person name="Khabirova E."/>
            <person name="Fang T."/>
            <person name="Gihaz S."/>
            <person name="Thekkiniath J."/>
            <person name="Munshi M."/>
            <person name="Abel S."/>
            <person name="Ciampossin L."/>
            <person name="Batugedara G."/>
            <person name="Gupta M."/>
            <person name="Lu X.M."/>
            <person name="Lenz T."/>
            <person name="Chakravarty S."/>
            <person name="Cornillot E."/>
            <person name="Hu Y."/>
            <person name="Ma W."/>
            <person name="Gonzalez L.M."/>
            <person name="Sanchez S."/>
            <person name="Estrada K."/>
            <person name="Sanchez-Flores A."/>
            <person name="Montero E."/>
            <person name="Harb O.S."/>
            <person name="Le Roch K.G."/>
            <person name="Mamoun C.B."/>
        </authorList>
    </citation>
    <scope>NUCLEOTIDE SEQUENCE</scope>
    <source>
        <strain evidence="2">WA1</strain>
    </source>
</reference>
<dbReference type="PANTHER" id="PTHR44916">
    <property type="entry name" value="CHAPERONE DNAJ-DOMAIN SUPERFAMILY PROTEIN-RELATED"/>
    <property type="match status" value="1"/>
</dbReference>
<dbReference type="Pfam" id="PF23302">
    <property type="entry name" value="HTH_DNAJC9"/>
    <property type="match status" value="1"/>
</dbReference>
<dbReference type="InterPro" id="IPR001623">
    <property type="entry name" value="DnaJ_domain"/>
</dbReference>
<dbReference type="SMART" id="SM00271">
    <property type="entry name" value="DnaJ"/>
    <property type="match status" value="1"/>
</dbReference>
<dbReference type="InterPro" id="IPR042977">
    <property type="entry name" value="AtJ6-like"/>
</dbReference>
<dbReference type="SUPFAM" id="SSF46565">
    <property type="entry name" value="Chaperone J-domain"/>
    <property type="match status" value="1"/>
</dbReference>
<dbReference type="PANTHER" id="PTHR44916:SF1">
    <property type="entry name" value="CHAPERONE DNAJ-DOMAIN SUPERFAMILY PROTEIN-RELATED"/>
    <property type="match status" value="1"/>
</dbReference>
<dbReference type="InterPro" id="IPR036869">
    <property type="entry name" value="J_dom_sf"/>
</dbReference>
<evidence type="ECO:0000313" key="3">
    <source>
        <dbReference type="Proteomes" id="UP001214638"/>
    </source>
</evidence>
<dbReference type="Proteomes" id="UP001214638">
    <property type="component" value="Unassembled WGS sequence"/>
</dbReference>
<protein>
    <submittedName>
        <fullName evidence="2">Bifunctional DnaJ domain/Chaperone J-domain superfamily/Chaperone protein AtJ6-like/DnaJ domain</fullName>
    </submittedName>
</protein>
<dbReference type="Pfam" id="PF00226">
    <property type="entry name" value="DnaJ"/>
    <property type="match status" value="1"/>
</dbReference>
<dbReference type="InterPro" id="IPR018253">
    <property type="entry name" value="DnaJ_domain_CS"/>
</dbReference>
<proteinExistence type="predicted"/>
<accession>A0AAD9PNM8</accession>
<dbReference type="PROSITE" id="PS50076">
    <property type="entry name" value="DNAJ_2"/>
    <property type="match status" value="1"/>
</dbReference>